<evidence type="ECO:0008006" key="3">
    <source>
        <dbReference type="Google" id="ProtNLM"/>
    </source>
</evidence>
<dbReference type="AlphaFoldDB" id="A0AAD5DK91"/>
<dbReference type="Pfam" id="PF03567">
    <property type="entry name" value="Sulfotransfer_2"/>
    <property type="match status" value="1"/>
</dbReference>
<keyword evidence="2" id="KW-1185">Reference proteome</keyword>
<evidence type="ECO:0000313" key="1">
    <source>
        <dbReference type="EMBL" id="KAI7837909.1"/>
    </source>
</evidence>
<dbReference type="GO" id="GO:0008146">
    <property type="term" value="F:sulfotransferase activity"/>
    <property type="evidence" value="ECO:0007669"/>
    <property type="project" value="InterPro"/>
</dbReference>
<organism evidence="1 2">
    <name type="scientific">Chlorella ohadii</name>
    <dbReference type="NCBI Taxonomy" id="2649997"/>
    <lineage>
        <taxon>Eukaryota</taxon>
        <taxon>Viridiplantae</taxon>
        <taxon>Chlorophyta</taxon>
        <taxon>core chlorophytes</taxon>
        <taxon>Trebouxiophyceae</taxon>
        <taxon>Chlorellales</taxon>
        <taxon>Chlorellaceae</taxon>
        <taxon>Chlorella clade</taxon>
        <taxon>Chlorella</taxon>
    </lineage>
</organism>
<sequence>MGAKSLPPPRSRQLGRAQWLALMASAVFAAVVVTRPSAAPPAGWQRLSDGGGSPDNAEWQGLSREEAAARAAAKAAETTEQLLSVLQGRPACVAAATTSPVAVHGWVRKAGALPMTLLDGPTTKERHQAYYRWRDFGNVTTQTTEVLVDGKPERVGVPPPLFPYCRVLVNHRYRTLYLKAPKTGSTSLLTLLGTCMGDKLTDKPTCFQPLQPIESRQEYGQLFADYFVWTVVRNPWARAVSSYRMLSRYIRSECKDLVGGWDAVCRDINRLPLLHDRSPGCTISKVQGEGFAMHHLIPQAPCLVTSSGEWAADYVVRTERLQEDMREVLNQMNARRQEGAAELDVEGTLSQLTNVNKVHVACEGLSADQAAAAAAGTSRRQLMARPSRPAHIEAPERYCSEAQYYTGQHSHCFDAIRTYYSHDMQLFGLDSCLSQAQPAATA</sequence>
<proteinExistence type="predicted"/>
<dbReference type="SUPFAM" id="SSF52540">
    <property type="entry name" value="P-loop containing nucleoside triphosphate hydrolases"/>
    <property type="match status" value="1"/>
</dbReference>
<protein>
    <recommendedName>
        <fullName evidence="3">Sulfotransferase</fullName>
    </recommendedName>
</protein>
<dbReference type="EMBL" id="JADXDR010000140">
    <property type="protein sequence ID" value="KAI7837909.1"/>
    <property type="molecule type" value="Genomic_DNA"/>
</dbReference>
<dbReference type="InterPro" id="IPR005331">
    <property type="entry name" value="Sulfotransferase"/>
</dbReference>
<dbReference type="Proteomes" id="UP001205105">
    <property type="component" value="Unassembled WGS sequence"/>
</dbReference>
<accession>A0AAD5DK91</accession>
<dbReference type="GO" id="GO:0016020">
    <property type="term" value="C:membrane"/>
    <property type="evidence" value="ECO:0007669"/>
    <property type="project" value="InterPro"/>
</dbReference>
<gene>
    <name evidence="1" type="ORF">COHA_008290</name>
</gene>
<name>A0AAD5DK91_9CHLO</name>
<comment type="caution">
    <text evidence="1">The sequence shown here is derived from an EMBL/GenBank/DDBJ whole genome shotgun (WGS) entry which is preliminary data.</text>
</comment>
<evidence type="ECO:0000313" key="2">
    <source>
        <dbReference type="Proteomes" id="UP001205105"/>
    </source>
</evidence>
<reference evidence="1" key="1">
    <citation type="submission" date="2020-11" db="EMBL/GenBank/DDBJ databases">
        <title>Chlorella ohadii genome sequencing and assembly.</title>
        <authorList>
            <person name="Murik O."/>
            <person name="Treves H."/>
            <person name="Kedem I."/>
            <person name="Shotland Y."/>
            <person name="Kaplan A."/>
        </authorList>
    </citation>
    <scope>NUCLEOTIDE SEQUENCE</scope>
    <source>
        <strain evidence="1">1</strain>
    </source>
</reference>
<dbReference type="InterPro" id="IPR027417">
    <property type="entry name" value="P-loop_NTPase"/>
</dbReference>